<evidence type="ECO:0000259" key="5">
    <source>
        <dbReference type="PROSITE" id="PS51379"/>
    </source>
</evidence>
<evidence type="ECO:0000313" key="6">
    <source>
        <dbReference type="EMBL" id="HGZ42459.1"/>
    </source>
</evidence>
<dbReference type="AlphaFoldDB" id="A0A832I0H8"/>
<proteinExistence type="predicted"/>
<dbReference type="PANTHER" id="PTHR43366">
    <property type="entry name" value="PYRUVATE SYNTHASE SUBUNIT PORC"/>
    <property type="match status" value="1"/>
</dbReference>
<dbReference type="Gene3D" id="3.30.70.20">
    <property type="match status" value="1"/>
</dbReference>
<dbReference type="Gene3D" id="3.40.920.10">
    <property type="entry name" value="Pyruvate-ferredoxin oxidoreductase, PFOR, domain III"/>
    <property type="match status" value="1"/>
</dbReference>
<evidence type="ECO:0000256" key="3">
    <source>
        <dbReference type="ARBA" id="ARBA00023004"/>
    </source>
</evidence>
<dbReference type="SUPFAM" id="SSF53323">
    <property type="entry name" value="Pyruvate-ferredoxin oxidoreductase, PFOR, domain III"/>
    <property type="match status" value="1"/>
</dbReference>
<evidence type="ECO:0000256" key="1">
    <source>
        <dbReference type="ARBA" id="ARBA00022723"/>
    </source>
</evidence>
<comment type="caution">
    <text evidence="6">The sequence shown here is derived from an EMBL/GenBank/DDBJ whole genome shotgun (WGS) entry which is preliminary data.</text>
</comment>
<dbReference type="Pfam" id="PF12838">
    <property type="entry name" value="Fer4_7"/>
    <property type="match status" value="1"/>
</dbReference>
<reference evidence="6" key="1">
    <citation type="journal article" date="2020" name="mSystems">
        <title>Genome- and Community-Level Interaction Insights into Carbon Utilization and Element Cycling Functions of Hydrothermarchaeota in Hydrothermal Sediment.</title>
        <authorList>
            <person name="Zhou Z."/>
            <person name="Liu Y."/>
            <person name="Xu W."/>
            <person name="Pan J."/>
            <person name="Luo Z.H."/>
            <person name="Li M."/>
        </authorList>
    </citation>
    <scope>NUCLEOTIDE SEQUENCE [LARGE SCALE GENOMIC DNA]</scope>
    <source>
        <strain evidence="6">SpSt-381</strain>
    </source>
</reference>
<sequence>MSGSRDPVAEVMTAPMVPLDPQKLLSESVLELRGDGKAGGGLVLAFQSLASLLLEDPSIHVQEWPFFSSARRGASIRSFLRVSRKPILAACEVTRPSLVLLMNESVGRSVDFADGVPRGGTFVLNTRRSPEECAAHFHLSGRVFTVPGDEIGQTHLKAPLGNVSAYVAMTQAIGGLAPANVIESFLTMLRKRRIPDSIVERNRTALEASLEAVRSGTFDFARPGDHAPAGFEGYGDLPVGAQTRLRLSQSNRTADYAPSGFRLRFEDPERRCTGCAHCITNCPEGIIHFVPDAEKGLQVTHVDVSQFCKLCGECIETCPEQLFKQVPFEESWEEVATS</sequence>
<dbReference type="PANTHER" id="PTHR43366:SF1">
    <property type="entry name" value="PYRUVATE SYNTHASE SUBUNIT PORC"/>
    <property type="match status" value="1"/>
</dbReference>
<dbReference type="InterPro" id="IPR017896">
    <property type="entry name" value="4Fe4S_Fe-S-bd"/>
</dbReference>
<dbReference type="EMBL" id="DSQF01000004">
    <property type="protein sequence ID" value="HGZ42459.1"/>
    <property type="molecule type" value="Genomic_DNA"/>
</dbReference>
<dbReference type="PROSITE" id="PS51379">
    <property type="entry name" value="4FE4S_FER_2"/>
    <property type="match status" value="2"/>
</dbReference>
<organism evidence="6">
    <name type="scientific">Eiseniibacteriota bacterium</name>
    <dbReference type="NCBI Taxonomy" id="2212470"/>
    <lineage>
        <taxon>Bacteria</taxon>
        <taxon>Candidatus Eiseniibacteriota</taxon>
    </lineage>
</organism>
<protein>
    <submittedName>
        <fullName evidence="6">4Fe-4S dicluster domain-containing protein</fullName>
    </submittedName>
</protein>
<dbReference type="InterPro" id="IPR019752">
    <property type="entry name" value="Pyrv/ketoisovalerate_OxRed_cat"/>
</dbReference>
<dbReference type="InterPro" id="IPR051626">
    <property type="entry name" value="Oxidoreductase_gamma_subunit"/>
</dbReference>
<dbReference type="GO" id="GO:0016903">
    <property type="term" value="F:oxidoreductase activity, acting on the aldehyde or oxo group of donors"/>
    <property type="evidence" value="ECO:0007669"/>
    <property type="project" value="InterPro"/>
</dbReference>
<gene>
    <name evidence="6" type="ORF">ENR23_03355</name>
</gene>
<dbReference type="InterPro" id="IPR002869">
    <property type="entry name" value="Pyrv_flavodox_OxRed_cen"/>
</dbReference>
<dbReference type="PROSITE" id="PS00198">
    <property type="entry name" value="4FE4S_FER_1"/>
    <property type="match status" value="2"/>
</dbReference>
<dbReference type="GO" id="GO:0046872">
    <property type="term" value="F:metal ion binding"/>
    <property type="evidence" value="ECO:0007669"/>
    <property type="project" value="UniProtKB-KW"/>
</dbReference>
<keyword evidence="3" id="KW-0408">Iron</keyword>
<dbReference type="Pfam" id="PF01558">
    <property type="entry name" value="POR"/>
    <property type="match status" value="1"/>
</dbReference>
<keyword evidence="4" id="KW-0411">Iron-sulfur</keyword>
<feature type="domain" description="4Fe-4S ferredoxin-type" evidence="5">
    <location>
        <begin position="298"/>
        <end position="328"/>
    </location>
</feature>
<evidence type="ECO:0000256" key="4">
    <source>
        <dbReference type="ARBA" id="ARBA00023014"/>
    </source>
</evidence>
<dbReference type="GO" id="GO:0051536">
    <property type="term" value="F:iron-sulfur cluster binding"/>
    <property type="evidence" value="ECO:0007669"/>
    <property type="project" value="UniProtKB-KW"/>
</dbReference>
<dbReference type="InterPro" id="IPR017900">
    <property type="entry name" value="4Fe4S_Fe_S_CS"/>
</dbReference>
<name>A0A832I0H8_UNCEI</name>
<keyword evidence="2" id="KW-0560">Oxidoreductase</keyword>
<feature type="domain" description="4Fe-4S ferredoxin-type" evidence="5">
    <location>
        <begin position="261"/>
        <end position="292"/>
    </location>
</feature>
<keyword evidence="1" id="KW-0479">Metal-binding</keyword>
<dbReference type="SUPFAM" id="SSF54862">
    <property type="entry name" value="4Fe-4S ferredoxins"/>
    <property type="match status" value="1"/>
</dbReference>
<evidence type="ECO:0000256" key="2">
    <source>
        <dbReference type="ARBA" id="ARBA00023002"/>
    </source>
</evidence>
<accession>A0A832I0H8</accession>